<reference evidence="8 9" key="1">
    <citation type="submission" date="2020-03" db="EMBL/GenBank/DDBJ databases">
        <title>Genomic Encyclopedia of Archaeal and Bacterial Type Strains, Phase II (KMG-II): from individual species to whole genera.</title>
        <authorList>
            <person name="Goeker M."/>
        </authorList>
    </citation>
    <scope>NUCLEOTIDE SEQUENCE [LARGE SCALE GENOMIC DNA]</scope>
    <source>
        <strain evidence="8 9">DSM 4749</strain>
    </source>
</reference>
<keyword evidence="9" id="KW-1185">Reference proteome</keyword>
<evidence type="ECO:0000256" key="4">
    <source>
        <dbReference type="ARBA" id="ARBA00022898"/>
    </source>
</evidence>
<comment type="similarity">
    <text evidence="2">Belongs to the Orn/Lys/Arg decarboxylase class-I family.</text>
</comment>
<evidence type="ECO:0000259" key="6">
    <source>
        <dbReference type="Pfam" id="PF01276"/>
    </source>
</evidence>
<evidence type="ECO:0000313" key="8">
    <source>
        <dbReference type="EMBL" id="NIK13691.1"/>
    </source>
</evidence>
<dbReference type="PANTHER" id="PTHR43277">
    <property type="entry name" value="ARGININE DECARBOXYLASE"/>
    <property type="match status" value="1"/>
</dbReference>
<sequence length="483" mass="54210">MDQGKTPLYTALKRHDAIHPFSFHVPGHKYGFVFPANARNDYEPLLKLDATELTGLDDLHHPESVIAEAQSLAAKLYNVEETFFLVNGSTAGNLAMIFAACGEKKKVIVQRNCHKSVMHAIQLAGATPVFLSPEFDEDVRVASYVAYDTIKRALELHPDAAALVLTNPNYYGMAVDLTEVVNLAHRYRIPVLVDEAHGAHFILGHPFPKTAVACGADVVVQSAHKTLPAMTMGSYLHFNSSLVDKEKLKYFLQAFQSSSPSYPIMASLDLARSYLACLTKDDVKKVAEQIRQFKDALAAIEGIAIVHSRQPLVQIDLLKITLQTRSELSGYELQQRLEREGIFTELADPFNVLLVYPLAVIEQMEQVVEKIQRAFRGLRYSERLLQSFHSFSFLPSANSISYRELQALPKKVVDLKNAEGYIAAETIIPYPPGVPLLWIGERICKEHIEQIEQLKRCHARFQGGKYLSTQQIEVYETVKIKEM</sequence>
<accession>A0A846M9K3</accession>
<name>A0A846M9K3_9BACL</name>
<keyword evidence="4" id="KW-0663">Pyridoxal phosphate</keyword>
<evidence type="ECO:0000256" key="5">
    <source>
        <dbReference type="ARBA" id="ARBA00023239"/>
    </source>
</evidence>
<feature type="domain" description="Orn/Lys/Arg decarboxylase C-terminal" evidence="7">
    <location>
        <begin position="365"/>
        <end position="456"/>
    </location>
</feature>
<organism evidence="8 9">
    <name type="scientific">Saccharococcus thermophilus</name>
    <dbReference type="NCBI Taxonomy" id="29396"/>
    <lineage>
        <taxon>Bacteria</taxon>
        <taxon>Bacillati</taxon>
        <taxon>Bacillota</taxon>
        <taxon>Bacilli</taxon>
        <taxon>Bacillales</taxon>
        <taxon>Anoxybacillaceae</taxon>
        <taxon>Saccharococcus</taxon>
    </lineage>
</organism>
<keyword evidence="5 8" id="KW-0456">Lyase</keyword>
<evidence type="ECO:0000259" key="7">
    <source>
        <dbReference type="Pfam" id="PF03711"/>
    </source>
</evidence>
<comment type="cofactor">
    <cofactor evidence="1">
        <name>pyridoxal 5'-phosphate</name>
        <dbReference type="ChEBI" id="CHEBI:597326"/>
    </cofactor>
</comment>
<evidence type="ECO:0000256" key="1">
    <source>
        <dbReference type="ARBA" id="ARBA00001933"/>
    </source>
</evidence>
<dbReference type="SUPFAM" id="SSF53383">
    <property type="entry name" value="PLP-dependent transferases"/>
    <property type="match status" value="1"/>
</dbReference>
<dbReference type="AlphaFoldDB" id="A0A846M9K3"/>
<dbReference type="Proteomes" id="UP000532769">
    <property type="component" value="Unassembled WGS sequence"/>
</dbReference>
<dbReference type="InterPro" id="IPR008286">
    <property type="entry name" value="Prn/Lys/Arg_de-COase_C"/>
</dbReference>
<dbReference type="Gene3D" id="3.40.640.10">
    <property type="entry name" value="Type I PLP-dependent aspartate aminotransferase-like (Major domain)"/>
    <property type="match status" value="1"/>
</dbReference>
<dbReference type="PANTHER" id="PTHR43277:SF3">
    <property type="entry name" value="DECARBOXYLASE, PUTATIVE-RELATED"/>
    <property type="match status" value="1"/>
</dbReference>
<comment type="caution">
    <text evidence="8">The sequence shown here is derived from an EMBL/GenBank/DDBJ whole genome shotgun (WGS) entry which is preliminary data.</text>
</comment>
<gene>
    <name evidence="8" type="ORF">BDD39_000201</name>
</gene>
<dbReference type="InterPro" id="IPR052357">
    <property type="entry name" value="Orn_Lys_Arg_decarboxylase-I"/>
</dbReference>
<dbReference type="EC" id="4.1.1.18" evidence="8"/>
<dbReference type="EMBL" id="JAASRS010000001">
    <property type="protein sequence ID" value="NIK13691.1"/>
    <property type="molecule type" value="Genomic_DNA"/>
</dbReference>
<dbReference type="SUPFAM" id="SSF55904">
    <property type="entry name" value="Ornithine decarboxylase C-terminal domain"/>
    <property type="match status" value="1"/>
</dbReference>
<dbReference type="InterPro" id="IPR036633">
    <property type="entry name" value="Prn/Lys/Arg_de-COase_C_sf"/>
</dbReference>
<evidence type="ECO:0000313" key="9">
    <source>
        <dbReference type="Proteomes" id="UP000532769"/>
    </source>
</evidence>
<keyword evidence="3" id="KW-0210">Decarboxylase</keyword>
<evidence type="ECO:0000256" key="2">
    <source>
        <dbReference type="ARBA" id="ARBA00010671"/>
    </source>
</evidence>
<feature type="domain" description="Orn/Lys/Arg decarboxylases family 1 pyridoxal-P attachment site" evidence="6">
    <location>
        <begin position="6"/>
        <end position="310"/>
    </location>
</feature>
<dbReference type="Pfam" id="PF01276">
    <property type="entry name" value="OKR_DC_1"/>
    <property type="match status" value="1"/>
</dbReference>
<protein>
    <submittedName>
        <fullName evidence="8">Lysine decarboxylase</fullName>
        <ecNumber evidence="8">4.1.1.18</ecNumber>
    </submittedName>
</protein>
<dbReference type="InterPro" id="IPR000310">
    <property type="entry name" value="Orn/Lys/Arg_deCO2ase_major_dom"/>
</dbReference>
<dbReference type="RefSeq" id="WP_166907420.1">
    <property type="nucleotide sequence ID" value="NZ_JAASRS010000001.1"/>
</dbReference>
<evidence type="ECO:0000256" key="3">
    <source>
        <dbReference type="ARBA" id="ARBA00022793"/>
    </source>
</evidence>
<dbReference type="Pfam" id="PF03711">
    <property type="entry name" value="OKR_DC_1_C"/>
    <property type="match status" value="1"/>
</dbReference>
<dbReference type="GO" id="GO:0008923">
    <property type="term" value="F:lysine decarboxylase activity"/>
    <property type="evidence" value="ECO:0007669"/>
    <property type="project" value="UniProtKB-EC"/>
</dbReference>
<proteinExistence type="inferred from homology"/>
<dbReference type="InterPro" id="IPR015421">
    <property type="entry name" value="PyrdxlP-dep_Trfase_major"/>
</dbReference>
<dbReference type="InterPro" id="IPR015424">
    <property type="entry name" value="PyrdxlP-dep_Trfase"/>
</dbReference>
<dbReference type="Gene3D" id="3.90.105.10">
    <property type="entry name" value="Molybdopterin biosynthesis moea protein, domain 2"/>
    <property type="match status" value="1"/>
</dbReference>
<dbReference type="CDD" id="cd00615">
    <property type="entry name" value="Orn_deC_like"/>
    <property type="match status" value="1"/>
</dbReference>